<dbReference type="Pfam" id="PF12937">
    <property type="entry name" value="F-box-like"/>
    <property type="match status" value="1"/>
</dbReference>
<dbReference type="Gene3D" id="1.20.1280.50">
    <property type="match status" value="1"/>
</dbReference>
<evidence type="ECO:0000259" key="1">
    <source>
        <dbReference type="SMART" id="SM00256"/>
    </source>
</evidence>
<dbReference type="InterPro" id="IPR050796">
    <property type="entry name" value="SCF_F-box_component"/>
</dbReference>
<dbReference type="InterPro" id="IPR001810">
    <property type="entry name" value="F-box_dom"/>
</dbReference>
<dbReference type="OrthoDB" id="591557at2759"/>
<dbReference type="InterPro" id="IPR006527">
    <property type="entry name" value="F-box-assoc_dom_typ1"/>
</dbReference>
<dbReference type="SMART" id="SM00256">
    <property type="entry name" value="FBOX"/>
    <property type="match status" value="1"/>
</dbReference>
<accession>A0A9Q1KJR0</accession>
<dbReference type="CDD" id="cd22157">
    <property type="entry name" value="F-box_AtFBW1-like"/>
    <property type="match status" value="1"/>
</dbReference>
<sequence>MAASKLPTEILVDEILPRLPAKSLLRFRCVCKFFQTLISTPEFIHRHLRHALSSDADRLLILIGKLGGVYSSHLDSSEFPTVRLPSRRNIKDGSCDGPYLIGSCNGLVCISTPLPSLILFNPSTRFHKEVIYGRNRSLLGSGTKYGFGFDDINDDYKVVRLTGAHPLDLGLYKSAAISEVEVYSFKSGYWDVIEGPYDQDLMMRMETGALIDNHLLHWSFWDVSNGRFRIGCFDLRNNRWSDVPLPNNCLENGSDRDGGGHWGDHSDELIVLAYFGVFDGCLCLLTKNLHRVGEYDLWVMKEYGLKESWVKLVHISLADVLLGTQISPLVYAKGSRNELLILRKDSRSKIFWYNIRDKTCRLAGIHGVPPYTMACICKGSLVGIPRGCLCLLSENSVGKAVDVWVMKEYGVKDSWVKLVSIPNRHAYRPLKVCPLLMVKDHKLLVRVDSQSPFFWFNIRDKTWTSTEILVAPAYPVACMCKGSLVSIPGGVPLPIQASKNQGRRTMQAGKRRIRDNHSCAAYQNASATVVHAVFDCYSLVGDYSKRDSFQPDARDREGLVMDFLKMAKEAA</sequence>
<evidence type="ECO:0000313" key="2">
    <source>
        <dbReference type="EMBL" id="KAJ8444623.1"/>
    </source>
</evidence>
<name>A0A9Q1KJR0_9CARY</name>
<dbReference type="InterPro" id="IPR017451">
    <property type="entry name" value="F-box-assoc_interact_dom"/>
</dbReference>
<organism evidence="2 3">
    <name type="scientific">Carnegiea gigantea</name>
    <dbReference type="NCBI Taxonomy" id="171969"/>
    <lineage>
        <taxon>Eukaryota</taxon>
        <taxon>Viridiplantae</taxon>
        <taxon>Streptophyta</taxon>
        <taxon>Embryophyta</taxon>
        <taxon>Tracheophyta</taxon>
        <taxon>Spermatophyta</taxon>
        <taxon>Magnoliopsida</taxon>
        <taxon>eudicotyledons</taxon>
        <taxon>Gunneridae</taxon>
        <taxon>Pentapetalae</taxon>
        <taxon>Caryophyllales</taxon>
        <taxon>Cactineae</taxon>
        <taxon>Cactaceae</taxon>
        <taxon>Cactoideae</taxon>
        <taxon>Echinocereeae</taxon>
        <taxon>Carnegiea</taxon>
    </lineage>
</organism>
<gene>
    <name evidence="2" type="ORF">Cgig2_023686</name>
</gene>
<dbReference type="EMBL" id="JAKOGI010000092">
    <property type="protein sequence ID" value="KAJ8444623.1"/>
    <property type="molecule type" value="Genomic_DNA"/>
</dbReference>
<comment type="caution">
    <text evidence="2">The sequence shown here is derived from an EMBL/GenBank/DDBJ whole genome shotgun (WGS) entry which is preliminary data.</text>
</comment>
<dbReference type="PANTHER" id="PTHR31672:SF13">
    <property type="entry name" value="F-BOX PROTEIN CPR30-LIKE"/>
    <property type="match status" value="1"/>
</dbReference>
<dbReference type="Proteomes" id="UP001153076">
    <property type="component" value="Unassembled WGS sequence"/>
</dbReference>
<dbReference type="NCBIfam" id="TIGR01640">
    <property type="entry name" value="F_box_assoc_1"/>
    <property type="match status" value="1"/>
</dbReference>
<dbReference type="AlphaFoldDB" id="A0A9Q1KJR0"/>
<reference evidence="2" key="1">
    <citation type="submission" date="2022-04" db="EMBL/GenBank/DDBJ databases">
        <title>Carnegiea gigantea Genome sequencing and assembly v2.</title>
        <authorList>
            <person name="Copetti D."/>
            <person name="Sanderson M.J."/>
            <person name="Burquez A."/>
            <person name="Wojciechowski M.F."/>
        </authorList>
    </citation>
    <scope>NUCLEOTIDE SEQUENCE</scope>
    <source>
        <strain evidence="2">SGP5-SGP5p</strain>
        <tissue evidence="2">Aerial part</tissue>
    </source>
</reference>
<feature type="domain" description="F-box" evidence="1">
    <location>
        <begin position="6"/>
        <end position="47"/>
    </location>
</feature>
<dbReference type="PANTHER" id="PTHR31672">
    <property type="entry name" value="BNACNNG10540D PROTEIN"/>
    <property type="match status" value="1"/>
</dbReference>
<evidence type="ECO:0000313" key="3">
    <source>
        <dbReference type="Proteomes" id="UP001153076"/>
    </source>
</evidence>
<dbReference type="Pfam" id="PF07734">
    <property type="entry name" value="FBA_1"/>
    <property type="match status" value="1"/>
</dbReference>
<keyword evidence="3" id="KW-1185">Reference proteome</keyword>
<dbReference type="SUPFAM" id="SSF81383">
    <property type="entry name" value="F-box domain"/>
    <property type="match status" value="1"/>
</dbReference>
<proteinExistence type="predicted"/>
<protein>
    <recommendedName>
        <fullName evidence="1">F-box domain-containing protein</fullName>
    </recommendedName>
</protein>
<dbReference type="InterPro" id="IPR036047">
    <property type="entry name" value="F-box-like_dom_sf"/>
</dbReference>